<evidence type="ECO:0000259" key="4">
    <source>
        <dbReference type="Pfam" id="PF01494"/>
    </source>
</evidence>
<dbReference type="InterPro" id="IPR036188">
    <property type="entry name" value="FAD/NAD-bd_sf"/>
</dbReference>
<proteinExistence type="predicted"/>
<evidence type="ECO:0000313" key="5">
    <source>
        <dbReference type="EMBL" id="KDQ57219.1"/>
    </source>
</evidence>
<evidence type="ECO:0000256" key="2">
    <source>
        <dbReference type="ARBA" id="ARBA00022827"/>
    </source>
</evidence>
<accession>A0A067PR28</accession>
<feature type="domain" description="FAD-binding" evidence="4">
    <location>
        <begin position="318"/>
        <end position="387"/>
    </location>
</feature>
<keyword evidence="2" id="KW-0274">FAD</keyword>
<dbReference type="Proteomes" id="UP000027265">
    <property type="component" value="Unassembled WGS sequence"/>
</dbReference>
<dbReference type="OrthoDB" id="417877at2759"/>
<dbReference type="InterPro" id="IPR051104">
    <property type="entry name" value="FAD_monoxygenase"/>
</dbReference>
<dbReference type="AlphaFoldDB" id="A0A067PR28"/>
<keyword evidence="3" id="KW-0560">Oxidoreductase</keyword>
<dbReference type="HOGENOM" id="CLU_009665_6_3_1"/>
<name>A0A067PR28_9AGAM</name>
<dbReference type="GO" id="GO:0044550">
    <property type="term" value="P:secondary metabolite biosynthetic process"/>
    <property type="evidence" value="ECO:0007669"/>
    <property type="project" value="TreeGrafter"/>
</dbReference>
<keyword evidence="1" id="KW-0285">Flavoprotein</keyword>
<evidence type="ECO:0000256" key="3">
    <source>
        <dbReference type="ARBA" id="ARBA00023002"/>
    </source>
</evidence>
<dbReference type="Pfam" id="PF01494">
    <property type="entry name" value="FAD_binding_3"/>
    <property type="match status" value="2"/>
</dbReference>
<evidence type="ECO:0000313" key="6">
    <source>
        <dbReference type="Proteomes" id="UP000027265"/>
    </source>
</evidence>
<dbReference type="SUPFAM" id="SSF54373">
    <property type="entry name" value="FAD-linked reductases, C-terminal domain"/>
    <property type="match status" value="1"/>
</dbReference>
<feature type="domain" description="FAD-binding" evidence="4">
    <location>
        <begin position="7"/>
        <end position="179"/>
    </location>
</feature>
<dbReference type="PRINTS" id="PR00420">
    <property type="entry name" value="RNGMNOXGNASE"/>
</dbReference>
<protein>
    <recommendedName>
        <fullName evidence="4">FAD-binding domain-containing protein</fullName>
    </recommendedName>
</protein>
<sequence length="468" mass="51925">MRPSKFRVAICGGGVGGLTFAVALSGYPDIAVDIYEAANTFTEMGAGIGMWPRTRKIMRSLGLEDGVKKLGKCTEFGQSAPVFHYRKSDQPEGFDFFDLSTPGGLTMLHRAAFHQFLLDRLTHTQVTTHTSKRLTSYTQPSPSPSPITLSFQDGTTATCDVLIGADGYRSAIRAGMVQEMFDAGVDLGCLEGEGVEKLKEPMWSGTVAWRAMVPFQKLEKVLPRHRAMCEPTQYLGKNGFIIMYPVTQQGEKLLNFVAFRMKHDLEGTPYHGPWVAKNQSREDFERDFEGWETEVQDLIKCVEKPLLWSIHVARPLPSFAHKRVAIMGDAAHAMLPHQGSGAGQAIDDAYTLAKLLGHPLTTVSTLPTALAAYDSVRRPFAMDIMSRSREAGRLFTFYHPELDCSVGGDEMDHRKKLEEMSERLVRNWKWAWESEIDGDVKKALGMFEAKVGKGSVRNGVNGTNGYSC</sequence>
<dbReference type="PANTHER" id="PTHR46720">
    <property type="entry name" value="HYDROXYLASE, PUTATIVE (AFU_ORTHOLOGUE AFUA_3G01460)-RELATED"/>
    <property type="match status" value="1"/>
</dbReference>
<organism evidence="5 6">
    <name type="scientific">Jaapia argillacea MUCL 33604</name>
    <dbReference type="NCBI Taxonomy" id="933084"/>
    <lineage>
        <taxon>Eukaryota</taxon>
        <taxon>Fungi</taxon>
        <taxon>Dikarya</taxon>
        <taxon>Basidiomycota</taxon>
        <taxon>Agaricomycotina</taxon>
        <taxon>Agaricomycetes</taxon>
        <taxon>Agaricomycetidae</taxon>
        <taxon>Jaapiales</taxon>
        <taxon>Jaapiaceae</taxon>
        <taxon>Jaapia</taxon>
    </lineage>
</organism>
<reference evidence="6" key="1">
    <citation type="journal article" date="2014" name="Proc. Natl. Acad. Sci. U.S.A.">
        <title>Extensive sampling of basidiomycete genomes demonstrates inadequacy of the white-rot/brown-rot paradigm for wood decay fungi.</title>
        <authorList>
            <person name="Riley R."/>
            <person name="Salamov A.A."/>
            <person name="Brown D.W."/>
            <person name="Nagy L.G."/>
            <person name="Floudas D."/>
            <person name="Held B.W."/>
            <person name="Levasseur A."/>
            <person name="Lombard V."/>
            <person name="Morin E."/>
            <person name="Otillar R."/>
            <person name="Lindquist E.A."/>
            <person name="Sun H."/>
            <person name="LaButti K.M."/>
            <person name="Schmutz J."/>
            <person name="Jabbour D."/>
            <person name="Luo H."/>
            <person name="Baker S.E."/>
            <person name="Pisabarro A.G."/>
            <person name="Walton J.D."/>
            <person name="Blanchette R.A."/>
            <person name="Henrissat B."/>
            <person name="Martin F."/>
            <person name="Cullen D."/>
            <person name="Hibbett D.S."/>
            <person name="Grigoriev I.V."/>
        </authorList>
    </citation>
    <scope>NUCLEOTIDE SEQUENCE [LARGE SCALE GENOMIC DNA]</scope>
    <source>
        <strain evidence="6">MUCL 33604</strain>
    </source>
</reference>
<evidence type="ECO:0000256" key="1">
    <source>
        <dbReference type="ARBA" id="ARBA00022630"/>
    </source>
</evidence>
<dbReference type="Gene3D" id="3.50.50.60">
    <property type="entry name" value="FAD/NAD(P)-binding domain"/>
    <property type="match status" value="1"/>
</dbReference>
<dbReference type="PANTHER" id="PTHR46720:SF3">
    <property type="entry name" value="FAD-BINDING DOMAIN-CONTAINING PROTEIN-RELATED"/>
    <property type="match status" value="1"/>
</dbReference>
<keyword evidence="6" id="KW-1185">Reference proteome</keyword>
<dbReference type="EMBL" id="KL197720">
    <property type="protein sequence ID" value="KDQ57219.1"/>
    <property type="molecule type" value="Genomic_DNA"/>
</dbReference>
<dbReference type="InParanoid" id="A0A067PR28"/>
<dbReference type="GO" id="GO:0071949">
    <property type="term" value="F:FAD binding"/>
    <property type="evidence" value="ECO:0007669"/>
    <property type="project" value="InterPro"/>
</dbReference>
<dbReference type="SUPFAM" id="SSF51905">
    <property type="entry name" value="FAD/NAD(P)-binding domain"/>
    <property type="match status" value="1"/>
</dbReference>
<dbReference type="GO" id="GO:0016491">
    <property type="term" value="F:oxidoreductase activity"/>
    <property type="evidence" value="ECO:0007669"/>
    <property type="project" value="UniProtKB-KW"/>
</dbReference>
<gene>
    <name evidence="5" type="ORF">JAAARDRAFT_157371</name>
</gene>
<dbReference type="InterPro" id="IPR002938">
    <property type="entry name" value="FAD-bd"/>
</dbReference>
<dbReference type="STRING" id="933084.A0A067PR28"/>